<dbReference type="SUPFAM" id="SSF50978">
    <property type="entry name" value="WD40 repeat-like"/>
    <property type="match status" value="1"/>
</dbReference>
<feature type="repeat" description="WD" evidence="3">
    <location>
        <begin position="185"/>
        <end position="226"/>
    </location>
</feature>
<evidence type="ECO:0000256" key="1">
    <source>
        <dbReference type="ARBA" id="ARBA00022574"/>
    </source>
</evidence>
<dbReference type="InterPro" id="IPR036322">
    <property type="entry name" value="WD40_repeat_dom_sf"/>
</dbReference>
<dbReference type="InterPro" id="IPR019775">
    <property type="entry name" value="WD40_repeat_CS"/>
</dbReference>
<dbReference type="PRINTS" id="PR00320">
    <property type="entry name" value="GPROTEINBRPT"/>
</dbReference>
<name>A0A9W8HFJ2_9FUNG</name>
<keyword evidence="1 3" id="KW-0853">WD repeat</keyword>
<keyword evidence="2" id="KW-0677">Repeat</keyword>
<dbReference type="Proteomes" id="UP001140217">
    <property type="component" value="Unassembled WGS sequence"/>
</dbReference>
<dbReference type="PROSITE" id="PS00678">
    <property type="entry name" value="WD_REPEATS_1"/>
    <property type="match status" value="1"/>
</dbReference>
<dbReference type="Pfam" id="PF00400">
    <property type="entry name" value="WD40"/>
    <property type="match status" value="6"/>
</dbReference>
<feature type="repeat" description="WD" evidence="3">
    <location>
        <begin position="540"/>
        <end position="581"/>
    </location>
</feature>
<evidence type="ECO:0000256" key="2">
    <source>
        <dbReference type="ARBA" id="ARBA00022737"/>
    </source>
</evidence>
<dbReference type="InterPro" id="IPR001680">
    <property type="entry name" value="WD40_rpt"/>
</dbReference>
<evidence type="ECO:0000256" key="3">
    <source>
        <dbReference type="PROSITE-ProRule" id="PRU00221"/>
    </source>
</evidence>
<reference evidence="4" key="1">
    <citation type="submission" date="2022-07" db="EMBL/GenBank/DDBJ databases">
        <title>Phylogenomic reconstructions and comparative analyses of Kickxellomycotina fungi.</title>
        <authorList>
            <person name="Reynolds N.K."/>
            <person name="Stajich J.E."/>
            <person name="Barry K."/>
            <person name="Grigoriev I.V."/>
            <person name="Crous P."/>
            <person name="Smith M.E."/>
        </authorList>
    </citation>
    <scope>NUCLEOTIDE SEQUENCE</scope>
    <source>
        <strain evidence="4">NBRC 105414</strain>
    </source>
</reference>
<dbReference type="PROSITE" id="PS50294">
    <property type="entry name" value="WD_REPEATS_REGION"/>
    <property type="match status" value="3"/>
</dbReference>
<dbReference type="SUPFAM" id="SSF50998">
    <property type="entry name" value="Quinoprotein alcohol dehydrogenase-like"/>
    <property type="match status" value="1"/>
</dbReference>
<dbReference type="GO" id="GO:0030864">
    <property type="term" value="C:cortical actin cytoskeleton"/>
    <property type="evidence" value="ECO:0007669"/>
    <property type="project" value="TreeGrafter"/>
</dbReference>
<dbReference type="Gene3D" id="2.130.10.10">
    <property type="entry name" value="YVTN repeat-like/Quinoprotein amine dehydrogenase"/>
    <property type="match status" value="2"/>
</dbReference>
<dbReference type="AlphaFoldDB" id="A0A9W8HFJ2"/>
<evidence type="ECO:0000313" key="4">
    <source>
        <dbReference type="EMBL" id="KAJ2784896.1"/>
    </source>
</evidence>
<dbReference type="GO" id="GO:0030042">
    <property type="term" value="P:actin filament depolymerization"/>
    <property type="evidence" value="ECO:0007669"/>
    <property type="project" value="TreeGrafter"/>
</dbReference>
<dbReference type="FunFam" id="2.130.10.10:FF:000102">
    <property type="entry name" value="Actin-interacting protein 1"/>
    <property type="match status" value="1"/>
</dbReference>
<keyword evidence="5" id="KW-1185">Reference proteome</keyword>
<dbReference type="PANTHER" id="PTHR19856">
    <property type="entry name" value="WD-REPEATCONTAINING PROTEIN WDR1"/>
    <property type="match status" value="1"/>
</dbReference>
<dbReference type="InterPro" id="IPR011047">
    <property type="entry name" value="Quinoprotein_ADH-like_sf"/>
</dbReference>
<gene>
    <name evidence="4" type="primary">AIP1</name>
    <name evidence="4" type="ORF">H4R18_000821</name>
</gene>
<feature type="repeat" description="WD" evidence="3">
    <location>
        <begin position="54"/>
        <end position="95"/>
    </location>
</feature>
<dbReference type="InterPro" id="IPR020472">
    <property type="entry name" value="WD40_PAC1"/>
</dbReference>
<dbReference type="InterPro" id="IPR015943">
    <property type="entry name" value="WD40/YVTN_repeat-like_dom_sf"/>
</dbReference>
<dbReference type="PANTHER" id="PTHR19856:SF0">
    <property type="entry name" value="WD REPEAT-CONTAINING PROTEIN 1"/>
    <property type="match status" value="1"/>
</dbReference>
<dbReference type="SMART" id="SM00320">
    <property type="entry name" value="WD40"/>
    <property type="match status" value="9"/>
</dbReference>
<dbReference type="PROSITE" id="PS50082">
    <property type="entry name" value="WD_REPEATS_2"/>
    <property type="match status" value="5"/>
</dbReference>
<accession>A0A9W8HFJ2</accession>
<evidence type="ECO:0000313" key="5">
    <source>
        <dbReference type="Proteomes" id="UP001140217"/>
    </source>
</evidence>
<dbReference type="OrthoDB" id="2306at2759"/>
<organism evidence="4 5">
    <name type="scientific">Coemansia javaensis</name>
    <dbReference type="NCBI Taxonomy" id="2761396"/>
    <lineage>
        <taxon>Eukaryota</taxon>
        <taxon>Fungi</taxon>
        <taxon>Fungi incertae sedis</taxon>
        <taxon>Zoopagomycota</taxon>
        <taxon>Kickxellomycotina</taxon>
        <taxon>Kickxellomycetes</taxon>
        <taxon>Kickxellales</taxon>
        <taxon>Kickxellaceae</taxon>
        <taxon>Coemansia</taxon>
    </lineage>
</organism>
<feature type="repeat" description="WD" evidence="3">
    <location>
        <begin position="232"/>
        <end position="273"/>
    </location>
</feature>
<feature type="repeat" description="WD" evidence="3">
    <location>
        <begin position="497"/>
        <end position="538"/>
    </location>
</feature>
<comment type="caution">
    <text evidence="4">The sequence shown here is derived from an EMBL/GenBank/DDBJ whole genome shotgun (WGS) entry which is preliminary data.</text>
</comment>
<protein>
    <submittedName>
        <fullName evidence="4">WD40 repeat-like protein</fullName>
    </submittedName>
</protein>
<dbReference type="CDD" id="cd00200">
    <property type="entry name" value="WD40"/>
    <property type="match status" value="1"/>
</dbReference>
<sequence>MSFVQKEYFAPAPATTRGQPVRLSADAKGEHFVYANGRAVVVRSLASPDKAWEYRGHTAATTVARMSPSGYYIASGDVSGKVRVWDVVGEEHLAKGEHQPLGARINDIAWDADSQRILAVGDGKEQFGHVFMYDSGNSVGTVMGHSKAANACAMRQRRPLRAVTCSDDGTCVFYHGAPYKFAAALREHTGFVHDVRYAPDDEHFVTVGADRRIFLYDGKTGALVRQVAAGCSDPHRGSIFAVAWSPDGKYLVTSSGDRTCKFWDVAGDALVATVVVGGGGAEPEHQQVGNLWAGDYIVSLSLSGAVNYLRMDSAAPVRVVVGHQKPITAAALAAGPPRTLYTASYDGRVCAWALGGGSSSGAALVAGPTGDTRVEDAAAAAGGGDVVALGSLDDALRFVRGGAVDGGATVGLAAAPRSVALTADGATAVAVLQDDSVVVVRGGRAAAAAAGLGGAPRAVAVAADGAVALGFQDCTVQMFTLAADGATLAPAGPARAPEGHSREITTLAFSPDGALLASGDVGGKIVVTRAASGEVVTTRWGSHTARIFTIGWSPDGAHAASGSLDGSVIVWSVATPQRKIVIRGAHPDGVAHVCYIDAETVASAGADGAVKMWTIRHHV</sequence>
<dbReference type="GO" id="GO:0051015">
    <property type="term" value="F:actin filament binding"/>
    <property type="evidence" value="ECO:0007669"/>
    <property type="project" value="TreeGrafter"/>
</dbReference>
<proteinExistence type="predicted"/>
<dbReference type="EMBL" id="JANBUL010000018">
    <property type="protein sequence ID" value="KAJ2784896.1"/>
    <property type="molecule type" value="Genomic_DNA"/>
</dbReference>